<proteinExistence type="predicted"/>
<dbReference type="Proteomes" id="UP000243205">
    <property type="component" value="Unassembled WGS sequence"/>
</dbReference>
<evidence type="ECO:0000256" key="1">
    <source>
        <dbReference type="ARBA" id="ARBA00022801"/>
    </source>
</evidence>
<dbReference type="PANTHER" id="PTHR43156">
    <property type="entry name" value="STAGE II SPORULATION PROTEIN E-RELATED"/>
    <property type="match status" value="1"/>
</dbReference>
<evidence type="ECO:0000259" key="2">
    <source>
        <dbReference type="SMART" id="SM00331"/>
    </source>
</evidence>
<dbReference type="SUPFAM" id="SSF81606">
    <property type="entry name" value="PP2C-like"/>
    <property type="match status" value="1"/>
</dbReference>
<dbReference type="EMBL" id="FNAQ01000001">
    <property type="protein sequence ID" value="SDD70063.1"/>
    <property type="molecule type" value="Genomic_DNA"/>
</dbReference>
<dbReference type="Gene3D" id="3.60.40.10">
    <property type="entry name" value="PPM-type phosphatase domain"/>
    <property type="match status" value="1"/>
</dbReference>
<sequence>MSDWLLLVSEREELGAVLHQALKSNYRLLRADTPARADALLRRLPALVLLDGLLPAAPAWAAFCLGCECSGRPTLLCCLAAEEARNTGGLPDDWLVLPQLAPPAVLRLLVRSLLQRAQAQMERDLAQGRLFEREQKLHESLRSAVAIQQSLMPIRFPDLPDYAFASCFSPCESVGGDLFNLMQLDEDWLALYMLDVSGHGVPAAMVTVSLFQALSPQTGRLVKQRDGQDGYRLVPPAEVLSRLDQEYPFERFDAFFTISYLLLHPASGTLRYASGAHPPPLLLQADGHSRFLDCDGTLIGLGGLVPFEEERCQLQPGDRLFLYTDGILEHENGRGVQFGRDRLLEVLQASRQLPLQRQCDRLLEVVHAFGHGQPPTDDVTLLAVQRRPEAAA</sequence>
<accession>A0A1G6WWQ0</accession>
<dbReference type="PANTHER" id="PTHR43156:SF2">
    <property type="entry name" value="STAGE II SPORULATION PROTEIN E"/>
    <property type="match status" value="1"/>
</dbReference>
<dbReference type="SMART" id="SM00331">
    <property type="entry name" value="PP2C_SIG"/>
    <property type="match status" value="1"/>
</dbReference>
<evidence type="ECO:0000313" key="3">
    <source>
        <dbReference type="EMBL" id="SDD70063.1"/>
    </source>
</evidence>
<dbReference type="InterPro" id="IPR052016">
    <property type="entry name" value="Bact_Sigma-Reg"/>
</dbReference>
<keyword evidence="1" id="KW-0378">Hydrolase</keyword>
<protein>
    <submittedName>
        <fullName evidence="3">Serine phosphatase RsbU, regulator of sigma subunit</fullName>
    </submittedName>
</protein>
<organism evidence="3 4">
    <name type="scientific">Desulfuromonas thiophila</name>
    <dbReference type="NCBI Taxonomy" id="57664"/>
    <lineage>
        <taxon>Bacteria</taxon>
        <taxon>Pseudomonadati</taxon>
        <taxon>Thermodesulfobacteriota</taxon>
        <taxon>Desulfuromonadia</taxon>
        <taxon>Desulfuromonadales</taxon>
        <taxon>Desulfuromonadaceae</taxon>
        <taxon>Desulfuromonas</taxon>
    </lineage>
</organism>
<dbReference type="AlphaFoldDB" id="A0A1G6WWQ0"/>
<evidence type="ECO:0000313" key="4">
    <source>
        <dbReference type="Proteomes" id="UP000243205"/>
    </source>
</evidence>
<keyword evidence="4" id="KW-1185">Reference proteome</keyword>
<feature type="domain" description="PPM-type phosphatase" evidence="2">
    <location>
        <begin position="159"/>
        <end position="386"/>
    </location>
</feature>
<dbReference type="InterPro" id="IPR001932">
    <property type="entry name" value="PPM-type_phosphatase-like_dom"/>
</dbReference>
<dbReference type="STRING" id="57664.SAMN05661003_10149"/>
<dbReference type="InterPro" id="IPR036457">
    <property type="entry name" value="PPM-type-like_dom_sf"/>
</dbReference>
<gene>
    <name evidence="3" type="ORF">SAMN05661003_10149</name>
</gene>
<dbReference type="RefSeq" id="WP_171906252.1">
    <property type="nucleotide sequence ID" value="NZ_FNAQ01000001.1"/>
</dbReference>
<name>A0A1G6WWQ0_9BACT</name>
<dbReference type="GO" id="GO:0016791">
    <property type="term" value="F:phosphatase activity"/>
    <property type="evidence" value="ECO:0007669"/>
    <property type="project" value="TreeGrafter"/>
</dbReference>
<dbReference type="Pfam" id="PF07228">
    <property type="entry name" value="SpoIIE"/>
    <property type="match status" value="1"/>
</dbReference>
<reference evidence="4" key="1">
    <citation type="submission" date="2016-10" db="EMBL/GenBank/DDBJ databases">
        <authorList>
            <person name="Varghese N."/>
            <person name="Submissions S."/>
        </authorList>
    </citation>
    <scope>NUCLEOTIDE SEQUENCE [LARGE SCALE GENOMIC DNA]</scope>
    <source>
        <strain evidence="4">DSM 8987</strain>
    </source>
</reference>